<dbReference type="InterPro" id="IPR015083">
    <property type="entry name" value="NorB/c/GfsB-D-like_docking"/>
</dbReference>
<dbReference type="InterPro" id="IPR020841">
    <property type="entry name" value="PKS_Beta-ketoAc_synthase_dom"/>
</dbReference>
<dbReference type="Pfam" id="PF13602">
    <property type="entry name" value="ADH_zinc_N_2"/>
    <property type="match status" value="1"/>
</dbReference>
<dbReference type="CDD" id="cd05195">
    <property type="entry name" value="enoyl_red"/>
    <property type="match status" value="1"/>
</dbReference>
<dbReference type="PANTHER" id="PTHR43775">
    <property type="entry name" value="FATTY ACID SYNTHASE"/>
    <property type="match status" value="1"/>
</dbReference>
<dbReference type="SMART" id="SM00822">
    <property type="entry name" value="PKS_KR"/>
    <property type="match status" value="2"/>
</dbReference>
<dbReference type="SUPFAM" id="SSF53901">
    <property type="entry name" value="Thiolase-like"/>
    <property type="match status" value="2"/>
</dbReference>
<keyword evidence="3" id="KW-0596">Phosphopantetheine</keyword>
<dbReference type="Gene3D" id="3.40.47.10">
    <property type="match status" value="2"/>
</dbReference>
<dbReference type="InterPro" id="IPR049551">
    <property type="entry name" value="PKS_DH_C"/>
</dbReference>
<dbReference type="Gene3D" id="3.40.50.720">
    <property type="entry name" value="NAD(P)-binding Rossmann-like Domain"/>
    <property type="match status" value="2"/>
</dbReference>
<dbReference type="Pfam" id="PF00109">
    <property type="entry name" value="ketoacyl-synt"/>
    <property type="match status" value="2"/>
</dbReference>
<evidence type="ECO:0000259" key="11">
    <source>
        <dbReference type="PROSITE" id="PS52004"/>
    </source>
</evidence>
<dbReference type="Gene3D" id="3.10.129.110">
    <property type="entry name" value="Polyketide synthase dehydratase"/>
    <property type="match status" value="1"/>
</dbReference>
<feature type="domain" description="Carrier" evidence="10">
    <location>
        <begin position="1491"/>
        <end position="1566"/>
    </location>
</feature>
<evidence type="ECO:0000256" key="4">
    <source>
        <dbReference type="ARBA" id="ARBA00022553"/>
    </source>
</evidence>
<dbReference type="GO" id="GO:0004315">
    <property type="term" value="F:3-oxoacyl-[acyl-carrier-protein] synthase activity"/>
    <property type="evidence" value="ECO:0007669"/>
    <property type="project" value="InterPro"/>
</dbReference>
<dbReference type="PROSITE" id="PS00012">
    <property type="entry name" value="PHOSPHOPANTETHEINE"/>
    <property type="match status" value="1"/>
</dbReference>
<name>B6ZIR4_STRPT</name>
<feature type="region of interest" description="N-terminal hotdog fold" evidence="9">
    <location>
        <begin position="2492"/>
        <end position="2621"/>
    </location>
</feature>
<dbReference type="Gene3D" id="3.40.50.11460">
    <property type="match status" value="1"/>
</dbReference>
<dbReference type="PROSITE" id="PS00606">
    <property type="entry name" value="KS3_1"/>
    <property type="match status" value="2"/>
</dbReference>
<dbReference type="SUPFAM" id="SSF50129">
    <property type="entry name" value="GroES-like"/>
    <property type="match status" value="1"/>
</dbReference>
<dbReference type="InterPro" id="IPR020843">
    <property type="entry name" value="ER"/>
</dbReference>
<dbReference type="SMART" id="SM00823">
    <property type="entry name" value="PKS_PP"/>
    <property type="match status" value="2"/>
</dbReference>
<dbReference type="Pfam" id="PF18369">
    <property type="entry name" value="PKS_DE"/>
    <property type="match status" value="1"/>
</dbReference>
<feature type="domain" description="PKS/mFAS DH" evidence="12">
    <location>
        <begin position="2492"/>
        <end position="2772"/>
    </location>
</feature>
<dbReference type="Pfam" id="PF22953">
    <property type="entry name" value="SpnB_Rossmann"/>
    <property type="match status" value="1"/>
</dbReference>
<evidence type="ECO:0000256" key="5">
    <source>
        <dbReference type="ARBA" id="ARBA00022679"/>
    </source>
</evidence>
<dbReference type="InterPro" id="IPR057326">
    <property type="entry name" value="KR_dom"/>
</dbReference>
<dbReference type="InterPro" id="IPR016039">
    <property type="entry name" value="Thiolase-like"/>
</dbReference>
<dbReference type="GO" id="GO:0006633">
    <property type="term" value="P:fatty acid biosynthetic process"/>
    <property type="evidence" value="ECO:0007669"/>
    <property type="project" value="InterPro"/>
</dbReference>
<evidence type="ECO:0000256" key="8">
    <source>
        <dbReference type="ARBA" id="ARBA00023315"/>
    </source>
</evidence>
<dbReference type="GO" id="GO:0031177">
    <property type="term" value="F:phosphopantetheine binding"/>
    <property type="evidence" value="ECO:0007669"/>
    <property type="project" value="InterPro"/>
</dbReference>
<dbReference type="SMART" id="SM00829">
    <property type="entry name" value="PKS_ER"/>
    <property type="match status" value="1"/>
</dbReference>
<keyword evidence="6" id="KW-0045">Antibiotic biosynthesis</keyword>
<dbReference type="SMART" id="SM00827">
    <property type="entry name" value="PKS_AT"/>
    <property type="match status" value="2"/>
</dbReference>
<dbReference type="NCBIfam" id="NF045894">
    <property type="entry name" value="PKS_plus_SDR"/>
    <property type="match status" value="1"/>
</dbReference>
<keyword evidence="8" id="KW-0012">Acyltransferase</keyword>
<dbReference type="EMBL" id="AB435553">
    <property type="protein sequence ID" value="BAH02270.1"/>
    <property type="molecule type" value="Genomic_DNA"/>
</dbReference>
<feature type="region of interest" description="C-terminal hotdog fold" evidence="9">
    <location>
        <begin position="2633"/>
        <end position="2772"/>
    </location>
</feature>
<feature type="domain" description="Ketosynthase family 3 (KS3)" evidence="11">
    <location>
        <begin position="34"/>
        <end position="460"/>
    </location>
</feature>
<dbReference type="PROSITE" id="PS52004">
    <property type="entry name" value="KS3_2"/>
    <property type="match status" value="2"/>
</dbReference>
<evidence type="ECO:0000259" key="10">
    <source>
        <dbReference type="PROSITE" id="PS50075"/>
    </source>
</evidence>
<evidence type="ECO:0000256" key="3">
    <source>
        <dbReference type="ARBA" id="ARBA00022450"/>
    </source>
</evidence>
<dbReference type="FunFam" id="3.40.47.10:FF:000019">
    <property type="entry name" value="Polyketide synthase type I"/>
    <property type="match status" value="2"/>
</dbReference>
<feature type="domain" description="Ketosynthase family 3 (KS3)" evidence="11">
    <location>
        <begin position="1584"/>
        <end position="2010"/>
    </location>
</feature>
<evidence type="ECO:0000256" key="2">
    <source>
        <dbReference type="ARBA" id="ARBA00004792"/>
    </source>
</evidence>
<dbReference type="Pfam" id="PF00698">
    <property type="entry name" value="Acyl_transf_1"/>
    <property type="match status" value="2"/>
</dbReference>
<evidence type="ECO:0000256" key="7">
    <source>
        <dbReference type="ARBA" id="ARBA00023268"/>
    </source>
</evidence>
<dbReference type="FunFam" id="3.40.366.10:FF:000002">
    <property type="entry name" value="Probable polyketide synthase 2"/>
    <property type="match status" value="2"/>
</dbReference>
<dbReference type="InterPro" id="IPR011032">
    <property type="entry name" value="GroES-like_sf"/>
</dbReference>
<dbReference type="InterPro" id="IPR042104">
    <property type="entry name" value="PKS_dehydratase_sf"/>
</dbReference>
<dbReference type="Pfam" id="PF02801">
    <property type="entry name" value="Ketoacyl-synt_C"/>
    <property type="match status" value="2"/>
</dbReference>
<keyword evidence="4" id="KW-0597">Phosphoprotein</keyword>
<dbReference type="Gene3D" id="3.90.180.10">
    <property type="entry name" value="Medium-chain alcohol dehydrogenases, catalytic domain"/>
    <property type="match status" value="1"/>
</dbReference>
<dbReference type="InterPro" id="IPR002364">
    <property type="entry name" value="Quin_OxRdtase/zeta-crystal_CS"/>
</dbReference>
<dbReference type="SUPFAM" id="SSF52151">
    <property type="entry name" value="FabD/lysophospholipase-like"/>
    <property type="match status" value="2"/>
</dbReference>
<dbReference type="InterPro" id="IPR014043">
    <property type="entry name" value="Acyl_transferase_dom"/>
</dbReference>
<evidence type="ECO:0000256" key="9">
    <source>
        <dbReference type="PROSITE-ProRule" id="PRU01363"/>
    </source>
</evidence>
<proteinExistence type="predicted"/>
<evidence type="ECO:0000259" key="12">
    <source>
        <dbReference type="PROSITE" id="PS52019"/>
    </source>
</evidence>
<dbReference type="GO" id="GO:0008270">
    <property type="term" value="F:zinc ion binding"/>
    <property type="evidence" value="ECO:0007669"/>
    <property type="project" value="InterPro"/>
</dbReference>
<dbReference type="SMART" id="SM01294">
    <property type="entry name" value="PKS_PP_betabranch"/>
    <property type="match status" value="2"/>
</dbReference>
<dbReference type="InterPro" id="IPR014031">
    <property type="entry name" value="Ketoacyl_synth_C"/>
</dbReference>
<dbReference type="GO" id="GO:0004312">
    <property type="term" value="F:fatty acid synthase activity"/>
    <property type="evidence" value="ECO:0007669"/>
    <property type="project" value="TreeGrafter"/>
</dbReference>
<feature type="active site" description="Proton donor; for dehydratase activity" evidence="9">
    <location>
        <position position="2694"/>
    </location>
</feature>
<dbReference type="Pfam" id="PF00550">
    <property type="entry name" value="PP-binding"/>
    <property type="match status" value="2"/>
</dbReference>
<organism evidence="13">
    <name type="scientific">Streptomyces platensis</name>
    <dbReference type="NCBI Taxonomy" id="58346"/>
    <lineage>
        <taxon>Bacteria</taxon>
        <taxon>Bacillati</taxon>
        <taxon>Actinomycetota</taxon>
        <taxon>Actinomycetes</taxon>
        <taxon>Kitasatosporales</taxon>
        <taxon>Streptomycetaceae</taxon>
        <taxon>Streptomyces</taxon>
    </lineage>
</organism>
<dbReference type="InterPro" id="IPR001227">
    <property type="entry name" value="Ac_transferase_dom_sf"/>
</dbReference>
<dbReference type="Pfam" id="PF08990">
    <property type="entry name" value="Docking"/>
    <property type="match status" value="1"/>
</dbReference>
<dbReference type="SMART" id="SM00825">
    <property type="entry name" value="PKS_KS"/>
    <property type="match status" value="2"/>
</dbReference>
<dbReference type="InterPro" id="IPR014030">
    <property type="entry name" value="Ketoacyl_synth_N"/>
</dbReference>
<feature type="active site" description="Proton acceptor; for dehydratase activity" evidence="9">
    <location>
        <position position="2524"/>
    </location>
</feature>
<dbReference type="InterPro" id="IPR013154">
    <property type="entry name" value="ADH-like_N"/>
</dbReference>
<evidence type="ECO:0000313" key="13">
    <source>
        <dbReference type="EMBL" id="BAH02270.1"/>
    </source>
</evidence>
<feature type="domain" description="Carrier" evidence="10">
    <location>
        <begin position="3552"/>
        <end position="3627"/>
    </location>
</feature>
<evidence type="ECO:0000256" key="1">
    <source>
        <dbReference type="ARBA" id="ARBA00001957"/>
    </source>
</evidence>
<dbReference type="Pfam" id="PF21089">
    <property type="entry name" value="PKS_DH_N"/>
    <property type="match status" value="1"/>
</dbReference>
<dbReference type="InterPro" id="IPR009081">
    <property type="entry name" value="PP-bd_ACP"/>
</dbReference>
<keyword evidence="5" id="KW-0808">Transferase</keyword>
<dbReference type="SUPFAM" id="SSF55048">
    <property type="entry name" value="Probable ACP-binding domain of malonyl-CoA ACP transacylase"/>
    <property type="match status" value="2"/>
</dbReference>
<dbReference type="InterPro" id="IPR018201">
    <property type="entry name" value="Ketoacyl_synth_AS"/>
</dbReference>
<reference evidence="13" key="1">
    <citation type="journal article" date="2008" name="Biosci. Biotechnol. Biochem.">
        <title>Organization of the biosynthetic gene cluster for the polyketide antitumor macrolide, pladienolide, in Streptomyces platensis Mer-11107.</title>
        <authorList>
            <person name="Machida K."/>
            <person name="Arisawa A."/>
            <person name="Takeda S."/>
            <person name="Tsuchida T."/>
            <person name="Aritoku Y."/>
            <person name="Yoshida M."/>
            <person name="Ikeda H."/>
        </authorList>
    </citation>
    <scope>NUCLEOTIDE SEQUENCE</scope>
    <source>
        <strain evidence="13">Mer-11107</strain>
    </source>
</reference>
<dbReference type="InterPro" id="IPR016035">
    <property type="entry name" value="Acyl_Trfase/lysoPLipase"/>
</dbReference>
<dbReference type="InterPro" id="IPR020807">
    <property type="entry name" value="PKS_DH"/>
</dbReference>
<comment type="pathway">
    <text evidence="2">Antibiotic biosynthesis.</text>
</comment>
<dbReference type="InterPro" id="IPR020806">
    <property type="entry name" value="PKS_PP-bd"/>
</dbReference>
<dbReference type="PROSITE" id="PS52019">
    <property type="entry name" value="PKS_MFAS_DH"/>
    <property type="match status" value="1"/>
</dbReference>
<dbReference type="InterPro" id="IPR013968">
    <property type="entry name" value="PKS_KR"/>
</dbReference>
<keyword evidence="7" id="KW-0511">Multifunctional enzyme</keyword>
<dbReference type="PROSITE" id="PS01162">
    <property type="entry name" value="QOR_ZETA_CRYSTAL"/>
    <property type="match status" value="1"/>
</dbReference>
<dbReference type="CDD" id="cd08956">
    <property type="entry name" value="KR_3_FAS_SDR_x"/>
    <property type="match status" value="1"/>
</dbReference>
<gene>
    <name evidence="13" type="primary">pldAIII</name>
</gene>
<dbReference type="Pfam" id="PF14765">
    <property type="entry name" value="PS-DH"/>
    <property type="match status" value="1"/>
</dbReference>
<protein>
    <submittedName>
        <fullName evidence="13">Polyketide synthase</fullName>
    </submittedName>
</protein>
<dbReference type="InterPro" id="IPR050091">
    <property type="entry name" value="PKS_NRPS_Biosynth_Enz"/>
</dbReference>
<dbReference type="Pfam" id="PF16197">
    <property type="entry name" value="KAsynt_C_assoc"/>
    <property type="match status" value="2"/>
</dbReference>
<dbReference type="SUPFAM" id="SSF51735">
    <property type="entry name" value="NAD(P)-binding Rossmann-fold domains"/>
    <property type="match status" value="5"/>
</dbReference>
<comment type="cofactor">
    <cofactor evidence="1">
        <name>pantetheine 4'-phosphate</name>
        <dbReference type="ChEBI" id="CHEBI:47942"/>
    </cofactor>
</comment>
<dbReference type="SUPFAM" id="SSF47336">
    <property type="entry name" value="ACP-like"/>
    <property type="match status" value="2"/>
</dbReference>
<evidence type="ECO:0000256" key="6">
    <source>
        <dbReference type="ARBA" id="ARBA00023194"/>
    </source>
</evidence>
<dbReference type="Pfam" id="PF08659">
    <property type="entry name" value="KR"/>
    <property type="match status" value="2"/>
</dbReference>
<dbReference type="CDD" id="cd08952">
    <property type="entry name" value="KR_1_SDR_x"/>
    <property type="match status" value="1"/>
</dbReference>
<sequence length="3712" mass="389435">MSKPHEKVVAALRASLKANERLRELNDELASASREPVAIVGMACRYPGGVTSPEELWDLVAGGTDAVSEFPADRGWNVEELYHPDPDHSGTSYVREGGFLHEAAEFDPVFFGMSPREALATDPQQRLLLETAWEAFERGGIDPLRLRGSRTGVFVGVMYNDYLTRLQPAPADFEGQLGNGSAGSVATGRLAYTFGLEGPAVTVDTACSSSLVALHLAAQALRNGECTMALAGGVAVMATPGPFTEFSRQRGLAVDGRCKPFAAAADGTGWAEGVGLLLVERLSDARRNGHPVLAVIRGTAVNQDGASSGLTVPNGPSQQRVIRQALANAGLSAADVDAVEAHGTGTPLGDPIEAQALIATYGQDRPAGRPLWLGSLKSNIGHTQAAAGAAGVMKMVQAMRHGTLPKSLHIDAPTPQVDWEAGAVELLTEAVPWHETDRPRRAGVSSFGVSGTNAHVIIEEAPPTEAPEGVTARAPLNAETLPWVVSGRGVEAVRAQAGQLRSYLSERQDSSLEGIGLSLATTRSAFQHRAVVLAADHDGFMAGLDALATGEPAKGLVDGEAVSGGGVALVFPGQGSQWAGMALELLDSSSVFRDRMEACAQALSPYIDWSLTEVLRSCEGELERVDVVQPALWAVMVSLAELWRSFGVRPAAVLGHSQGEIAAACVAGALSLEDAALVVALRSQAIATELAGRGAMLSVALPKARAQDWMTGRAERLSVAAVNGPGSVVVSGDVDAVEELRAELAAEGVRVRRLPVDYASHSSHVERIRTRLLAALAPVSPRPSEITLYSSVTGGPIDTTTMDAEYWYRNLRQTVEFERAVRTSMSDGYRFFIESSPHPVLTTGIEETAEDADRFAAAVGSLRRSDGGPDRFLTALAEAHVRGVPVEWAVMFAGRPVSQPDLPTYSFQRQRYWLAPDTSPGDDGGGDERSETRFWEAVERQDLGELSETLRIGDADRQASLGELLPALWTWREQNRSAAVLDSWRYRVSWRPVSPASDPALPGTWLIVVPAGTADQQWAEALSRAAEGLGDQAVRVELGRAEAGREEYAARLAEAAAGGPVAGVLSLLALAEEPADADPVWRPYVTSTLALMQALGDAGIGAPLWLATRGAVSIGRSDKPVPSTAAQAQLWGLGRVMGLEHPERWGGLVDLPETADARATARLAGILAGGLGPEDQCAVRSSGVYVRRLVRAPLDRRARRPSWHTSRTALVTGGTGGLGAHVARWLASTGAEHLVLTSRRGPDAPGTDELCAELSALGVRVSVVACDVSDRDQLAATLARLTADGHTVRTVVHAAGVSTPGALADLGPAEFAEAVAGKAAGAAHLDELLGDAELDAFVLFSSNAGVWGGGGQGAYAAANAYLDALAKRRRSRGRVATSVAWGAWAGGGMAAERTADEQLRRRGVRAMDPAMAISALQEALEHEETFLAVADMDWDRFLPSFTMARPRPLLDDLPEVQRQRLSAAPSWATAETDGPALAQQLAGVFEPERGRRLLDLVRKHAAAVLGYAGPNEVEAERAFRELGFDSLTAVEMRNRLQPATGLTLPATLVFDHPTPRALAAHLRDELFGVQDDTPEPARASAPDDDPIAIVSMGCRFPGGVSSPEGLWELLLSGRDAMSSFPVDRGWDLDSLAGDGPGQIGGGYTLEGGFLDDAAGFDAALFGISPREALAMDPQQRLLLEASWEAFERAGIPSADLRSSRTGVFIGASSQGYAQVAAESAEGVEGHVVTGDAASVMSGRLSYTFGLEGPAVTVDTACSSSLVALHLAAQALRNGECTLALAGGVAVMVTPAAFVEFSRQRGLAADGRCKAFADAADGTGWGEGVGVLLVERLSDARRNGHPVLAVVSGSAVNQDGASNGLTAPNGPSQQRVIQQALANAGLAGADVDAVEAHGTGTRLGDPIEAQALIATYGQARSADRPLWLGSLKSNIGHTQAAAGVAGVIKMIQAMGHGTLPRTLHVDRPSSQVDWEAGAVELLTEAMPWPEADRPRRAAVSSFGVSGTNAHVIIEHAPQVTPASQAPEPVKSPDAVEADRPVPWLLSAGSDAALGEVAERLAAYAESHPEVSAAEVAFSLATTRSLLPCRAAVVGADRDELVQRIRSVGGGTTAPGVFCGTASSECTTAFLFSGQGSQRLGMGHELYAAHPEFAEALDEVCGHLDVFGDRPLKEVLFAQADGADAGLIDGAGFAQPALFALEVALYRTLEAWGITPDYLAGHSLGEIAAAHVAGVFSLEDAARLVTARGQLMQALPGGGAMVAVQASEDEILAISAPWLEGDGVGIAAVNGPASVVVSGDEEAVLAIAGHWRAQGRKTRRLSVSHAFHSPHMDPMLDGFRRVVDGMHLVEPVIPVISNLTGRLADPGQLTSADYWVRHVRQAVRFHDGLQTLHDQGVTTYLEIGPDAQLTAMAQEALSPQSHTVSTLRRNQPETTSLLTTLARLHTTGTTPDWITYLNHRPSSPTPLPTYPFQHHRYWPRGDAQAADVSSAGLSGANHPLLGAAVPLADGDGHLFTGRLSARTHRWLADHQVGGNVVLPGTAFVELAVRAGDQVGCSQVEELTLEAPLVLPESGAVQVQLRLGRADESGRRDLTVYGRLAGGGEDLWLEEEWTRHASGVLSSASAPEPVALTVWPPSAAEAVPVEGFYTGLAESGYGYGPAFQGLRAAWRQGDTVFAEVQLPEVVREEAASYTIHPALLDAALQAVGFVTDGSDNPVVRMPFAWSGVSMYASGASELRVRLARTGPETVTFAVTDPTGRPVASVGSLVMRPVATGVPRLTRNGLHEVVWEQLLDAPATPATECAVIGDADAAALLGAEAHPDLASLGEAVPPLVVAVAGGDGTRAALERALGWVQGWMAEERFAGSRLAVVTRGAVAVGAGEVLADAAGAAVTGLVKSAESENPGRFLLVDVDGTTESWRALPTLGGGDEPQIALRDGQAYVPRLVRAGEDGGSLLPPAGADAWRLETGEAGSLDGLRLAPAEDAQAALLPGQVRIAVRAAGLNFRDVLGALGMYPGGLDLLGSEIAGEVLETGDGVTGLAVGDRVMGLVAGGFGPMAVADSWRVVRIPSGWTFTRAAGVPVAFLTALYGLRELGGLAAGQRVLVHAAAGGVGTAAVQLARLLGAEVYATASAPKQEYVADLGVDRARIASSRTLDFASSFPEVDVVLNSLAGEYVDASLGLLREGGRFVEMGKTDVRDAAAYDGVTYRTFDLGQAGPELIARMLGELVEWFEAGELTPVRTAAWDVRRAVGAFRWMSQARHTGKIVLTVPRDLDADGTVLITGGTGTLGGLLARHLVTEHGVRHLLLVSRTGERAALRRELEELGAEVRIAACDMADRAAVAELLDGIPSEHPLTGVFHAAGVLDDGVVTGLDSARLARVLAPKVDGALHLHELTAELDLSAFVLFSSMSGLLGASGQAGYAAANMFLDALAQQRRAQGLPALSLAWGLWETASAMTAHLSDTDLRRMGGIGMLGLTRNEGMELLDAAWQSGEALLVPVRWDHRVLRERASSGARVPSLLRRLVRAPRRRTVPESAKGAGGGLRERLATLPEAERRGMLIELVAGHVAAVLGHAGTDAVSVDRPFKELGFDSLTSVEFRNRLNEATGLRLPSTLVFDHPTPTTLAARLDALLPGAETATTVAAPTSPHEELDRLATVLLSPALNMADRDGLAARLRALASQLGEPTGPADGSTVADRIQSATDDELFELLDDRFENS</sequence>
<dbReference type="Gene3D" id="3.30.70.3290">
    <property type="match status" value="2"/>
</dbReference>
<dbReference type="InterPro" id="IPR032821">
    <property type="entry name" value="PKS_assoc"/>
</dbReference>
<dbReference type="CDD" id="cd00833">
    <property type="entry name" value="PKS"/>
    <property type="match status" value="2"/>
</dbReference>
<dbReference type="InterPro" id="IPR049552">
    <property type="entry name" value="PKS_DH_N"/>
</dbReference>
<dbReference type="GO" id="GO:0016491">
    <property type="term" value="F:oxidoreductase activity"/>
    <property type="evidence" value="ECO:0007669"/>
    <property type="project" value="InterPro"/>
</dbReference>
<dbReference type="InterPro" id="IPR006162">
    <property type="entry name" value="Ppantetheine_attach_site"/>
</dbReference>
<dbReference type="InterPro" id="IPR049900">
    <property type="entry name" value="PKS_mFAS_DH"/>
</dbReference>
<dbReference type="InterPro" id="IPR041618">
    <property type="entry name" value="PKS_DE"/>
</dbReference>
<dbReference type="InterPro" id="IPR016036">
    <property type="entry name" value="Malonyl_transacylase_ACP-bd"/>
</dbReference>
<dbReference type="Gene3D" id="1.10.1200.10">
    <property type="entry name" value="ACP-like"/>
    <property type="match status" value="2"/>
</dbReference>
<dbReference type="PANTHER" id="PTHR43775:SF51">
    <property type="entry name" value="INACTIVE PHENOLPHTHIOCEROL SYNTHESIS POLYKETIDE SYNTHASE TYPE I PKS1-RELATED"/>
    <property type="match status" value="1"/>
</dbReference>
<dbReference type="InterPro" id="IPR055123">
    <property type="entry name" value="SpnB-like_Rossmann"/>
</dbReference>
<accession>B6ZIR4</accession>
<dbReference type="InterPro" id="IPR036291">
    <property type="entry name" value="NAD(P)-bd_dom_sf"/>
</dbReference>
<dbReference type="InterPro" id="IPR036736">
    <property type="entry name" value="ACP-like_sf"/>
</dbReference>
<dbReference type="GO" id="GO:0033068">
    <property type="term" value="P:macrolide biosynthetic process"/>
    <property type="evidence" value="ECO:0007669"/>
    <property type="project" value="UniProtKB-ARBA"/>
</dbReference>
<dbReference type="SMART" id="SM00826">
    <property type="entry name" value="PKS_DH"/>
    <property type="match status" value="1"/>
</dbReference>
<dbReference type="FunFam" id="1.10.1200.10:FF:000007">
    <property type="entry name" value="Probable polyketide synthase pks17"/>
    <property type="match status" value="2"/>
</dbReference>
<dbReference type="Pfam" id="PF08240">
    <property type="entry name" value="ADH_N"/>
    <property type="match status" value="1"/>
</dbReference>
<dbReference type="Gene3D" id="3.40.366.10">
    <property type="entry name" value="Malonyl-Coenzyme A Acyl Carrier Protein, domain 2"/>
    <property type="match status" value="2"/>
</dbReference>
<dbReference type="PROSITE" id="PS50075">
    <property type="entry name" value="CARRIER"/>
    <property type="match status" value="2"/>
</dbReference>